<evidence type="ECO:0000313" key="1">
    <source>
        <dbReference type="EMBL" id="CEF87339.1"/>
    </source>
</evidence>
<dbReference type="Proteomes" id="UP000070720">
    <property type="component" value="Chromosome 3"/>
</dbReference>
<proteinExistence type="predicted"/>
<reference evidence="2" key="4">
    <citation type="submission" date="2017-01" db="UniProtKB">
        <authorList>
            <consortium name="EnsemblFungi"/>
        </authorList>
    </citation>
    <scope>IDENTIFICATION</scope>
    <source>
        <strain evidence="2">PH-1 / ATCC MYA-4620 / FGSC 9075 / NRRL 31084</strain>
    </source>
</reference>
<reference evidence="2 3" key="1">
    <citation type="journal article" date="2007" name="Science">
        <title>The Fusarium graminearum genome reveals a link between localized polymorphism and pathogen specialization.</title>
        <authorList>
            <person name="Cuomo C.A."/>
            <person name="Gueldener U."/>
            <person name="Xu J.-R."/>
            <person name="Trail F."/>
            <person name="Turgeon B.G."/>
            <person name="Di Pietro A."/>
            <person name="Walton J.D."/>
            <person name="Ma L.-J."/>
            <person name="Baker S.E."/>
            <person name="Rep M."/>
            <person name="Adam G."/>
            <person name="Antoniw J."/>
            <person name="Baldwin T."/>
            <person name="Calvo S.E."/>
            <person name="Chang Y.-L."/>
            <person name="DeCaprio D."/>
            <person name="Gale L.R."/>
            <person name="Gnerre S."/>
            <person name="Goswami R.S."/>
            <person name="Hammond-Kosack K."/>
            <person name="Harris L.J."/>
            <person name="Hilburn K."/>
            <person name="Kennell J.C."/>
            <person name="Kroken S."/>
            <person name="Magnuson J.K."/>
            <person name="Mannhaupt G."/>
            <person name="Mauceli E.W."/>
            <person name="Mewes H.-W."/>
            <person name="Mitterbauer R."/>
            <person name="Muehlbauer G."/>
            <person name="Muensterkoetter M."/>
            <person name="Nelson D."/>
            <person name="O'Donnell K."/>
            <person name="Ouellet T."/>
            <person name="Qi W."/>
            <person name="Quesneville H."/>
            <person name="Roncero M.I.G."/>
            <person name="Seong K.-Y."/>
            <person name="Tetko I.V."/>
            <person name="Urban M."/>
            <person name="Waalwijk C."/>
            <person name="Ward T.J."/>
            <person name="Yao J."/>
            <person name="Birren B.W."/>
            <person name="Kistler H.C."/>
        </authorList>
    </citation>
    <scope>NUCLEOTIDE SEQUENCE [LARGE SCALE GENOMIC DNA]</scope>
    <source>
        <strain evidence="3">ATCC MYA-4620 / CBS 123657 / FGSC 9075 / NRRL 31084 / PH-1</strain>
        <strain evidence="2">PH-1 / ATCC MYA-4620 / FGSC 9075 / NRRL 31084</strain>
    </source>
</reference>
<accession>I1S7P7</accession>
<dbReference type="AlphaFoldDB" id="I1S7P7"/>
<accession>A0A098E127</accession>
<reference evidence="2 3" key="2">
    <citation type="journal article" date="2010" name="Nature">
        <title>Comparative genomics reveals mobile pathogenicity chromosomes in Fusarium.</title>
        <authorList>
            <person name="Ma L.J."/>
            <person name="van der Does H.C."/>
            <person name="Borkovich K.A."/>
            <person name="Coleman J.J."/>
            <person name="Daboussi M.J."/>
            <person name="Di Pietro A."/>
            <person name="Dufresne M."/>
            <person name="Freitag M."/>
            <person name="Grabherr M."/>
            <person name="Henrissat B."/>
            <person name="Houterman P.M."/>
            <person name="Kang S."/>
            <person name="Shim W.B."/>
            <person name="Woloshuk C."/>
            <person name="Xie X."/>
            <person name="Xu J.R."/>
            <person name="Antoniw J."/>
            <person name="Baker S.E."/>
            <person name="Bluhm B.H."/>
            <person name="Breakspear A."/>
            <person name="Brown D.W."/>
            <person name="Butchko R.A."/>
            <person name="Chapman S."/>
            <person name="Coulson R."/>
            <person name="Coutinho P.M."/>
            <person name="Danchin E.G."/>
            <person name="Diener A."/>
            <person name="Gale L.R."/>
            <person name="Gardiner D.M."/>
            <person name="Goff S."/>
            <person name="Hammond-Kosack K.E."/>
            <person name="Hilburn K."/>
            <person name="Hua-Van A."/>
            <person name="Jonkers W."/>
            <person name="Kazan K."/>
            <person name="Kodira C.D."/>
            <person name="Koehrsen M."/>
            <person name="Kumar L."/>
            <person name="Lee Y.H."/>
            <person name="Li L."/>
            <person name="Manners J.M."/>
            <person name="Miranda-Saavedra D."/>
            <person name="Mukherjee M."/>
            <person name="Park G."/>
            <person name="Park J."/>
            <person name="Park S.Y."/>
            <person name="Proctor R.H."/>
            <person name="Regev A."/>
            <person name="Ruiz-Roldan M.C."/>
            <person name="Sain D."/>
            <person name="Sakthikumar S."/>
            <person name="Sykes S."/>
            <person name="Schwartz D.C."/>
            <person name="Turgeon B.G."/>
            <person name="Wapinski I."/>
            <person name="Yoder O."/>
            <person name="Young S."/>
            <person name="Zeng Q."/>
            <person name="Zhou S."/>
            <person name="Galagan J."/>
            <person name="Cuomo C.A."/>
            <person name="Kistler H.C."/>
            <person name="Rep M."/>
        </authorList>
    </citation>
    <scope>GENOME REANNOTATION</scope>
    <source>
        <strain evidence="3">ATCC MYA-4620 / CBS 123657 / FGSC 9075 / NRRL 31084 / PH-1</strain>
        <strain evidence="2">PH-1 / ATCC MYA-4620 / FGSC 9075 / NRRL 31084</strain>
    </source>
</reference>
<sequence>MSSNISTNSETLLDDCRKGGCLVSGCKAGLGAPSGEPGRPSYSFGKGVKLLIESAGSGCCHISAVFSLNERAGDGDLVATRPKIGRSPSPRLIAESPLSSFFERTVSNVGGRPHGSGVGDGNLEPEGLPPIGRNPGLLPHRGLPSLPASVQPPQASSSSFHGARAGEARCELPKWSAVKCAFGGGTGRSIFGGESLVQGEPHGSSMLGERTCRAANDRKSC</sequence>
<evidence type="ECO:0000313" key="2">
    <source>
        <dbReference type="EnsemblFungi" id="CEF87339"/>
    </source>
</evidence>
<gene>
    <name evidence="1" type="ORF">FGRAMPH1_01T19575</name>
</gene>
<protein>
    <submittedName>
        <fullName evidence="1">Chromosome 3, complete genome</fullName>
    </submittedName>
</protein>
<dbReference type="HOGENOM" id="CLU_1250767_0_0_1"/>
<dbReference type="RefSeq" id="XP_011324766.1">
    <property type="nucleotide sequence ID" value="XM_011326464.1"/>
</dbReference>
<dbReference type="VEuPathDB" id="FungiDB:FGRAMPH1_01G19575"/>
<keyword evidence="3" id="KW-1185">Reference proteome</keyword>
<dbReference type="EMBL" id="HG970334">
    <property type="protein sequence ID" value="CEF87339.1"/>
    <property type="molecule type" value="Genomic_DNA"/>
</dbReference>
<dbReference type="InParanoid" id="I1S7P7"/>
<organism evidence="1 3">
    <name type="scientific">Gibberella zeae (strain ATCC MYA-4620 / CBS 123657 / FGSC 9075 / NRRL 31084 / PH-1)</name>
    <name type="common">Wheat head blight fungus</name>
    <name type="synonym">Fusarium graminearum</name>
    <dbReference type="NCBI Taxonomy" id="229533"/>
    <lineage>
        <taxon>Eukaryota</taxon>
        <taxon>Fungi</taxon>
        <taxon>Dikarya</taxon>
        <taxon>Ascomycota</taxon>
        <taxon>Pezizomycotina</taxon>
        <taxon>Sordariomycetes</taxon>
        <taxon>Hypocreomycetidae</taxon>
        <taxon>Hypocreales</taxon>
        <taxon>Nectriaceae</taxon>
        <taxon>Fusarium</taxon>
    </lineage>
</organism>
<reference evidence="1 3" key="3">
    <citation type="journal article" date="2015" name="BMC Genomics">
        <title>The completed genome sequence of the pathogenic ascomycete fungus Fusarium graminearum.</title>
        <authorList>
            <person name="King R."/>
            <person name="Urban M."/>
            <person name="Hammond-Kosack M.C."/>
            <person name="Hassani-Pak K."/>
            <person name="Hammond-Kosack K.E."/>
        </authorList>
    </citation>
    <scope>NUCLEOTIDE SEQUENCE [LARGE SCALE GENOMIC DNA]</scope>
    <source>
        <strain evidence="3">ATCC MYA-4620 / CBS 123657 / FGSC 9075 / NRRL 31084 / PH-1</strain>
        <strain evidence="1">PH-1</strain>
    </source>
</reference>
<name>I1S7P7_GIBZE</name>
<dbReference type="EnsemblFungi" id="CEF87339">
    <property type="protein sequence ID" value="CEF87339"/>
    <property type="gene ID" value="FGRRES_12872"/>
</dbReference>
<dbReference type="KEGG" id="fgr:FGSG_12872"/>
<evidence type="ECO:0000313" key="3">
    <source>
        <dbReference type="Proteomes" id="UP000070720"/>
    </source>
</evidence>